<feature type="compositionally biased region" description="Basic and acidic residues" evidence="1">
    <location>
        <begin position="220"/>
        <end position="229"/>
    </location>
</feature>
<accession>A0AAU9IX41</accession>
<feature type="compositionally biased region" description="Basic and acidic residues" evidence="1">
    <location>
        <begin position="240"/>
        <end position="251"/>
    </location>
</feature>
<reference evidence="2" key="1">
    <citation type="submission" date="2021-09" db="EMBL/GenBank/DDBJ databases">
        <authorList>
            <consortium name="AG Swart"/>
            <person name="Singh M."/>
            <person name="Singh A."/>
            <person name="Seah K."/>
            <person name="Emmerich C."/>
        </authorList>
    </citation>
    <scope>NUCLEOTIDE SEQUENCE</scope>
    <source>
        <strain evidence="2">ATCC30299</strain>
    </source>
</reference>
<proteinExistence type="predicted"/>
<dbReference type="AlphaFoldDB" id="A0AAU9IX41"/>
<feature type="compositionally biased region" description="Basic residues" evidence="1">
    <location>
        <begin position="230"/>
        <end position="239"/>
    </location>
</feature>
<feature type="region of interest" description="Disordered" evidence="1">
    <location>
        <begin position="220"/>
        <end position="251"/>
    </location>
</feature>
<gene>
    <name evidence="2" type="ORF">BSTOLATCC_MIC15690</name>
</gene>
<dbReference type="Proteomes" id="UP001162131">
    <property type="component" value="Unassembled WGS sequence"/>
</dbReference>
<organism evidence="2 3">
    <name type="scientific">Blepharisma stoltei</name>
    <dbReference type="NCBI Taxonomy" id="1481888"/>
    <lineage>
        <taxon>Eukaryota</taxon>
        <taxon>Sar</taxon>
        <taxon>Alveolata</taxon>
        <taxon>Ciliophora</taxon>
        <taxon>Postciliodesmatophora</taxon>
        <taxon>Heterotrichea</taxon>
        <taxon>Heterotrichida</taxon>
        <taxon>Blepharismidae</taxon>
        <taxon>Blepharisma</taxon>
    </lineage>
</organism>
<protein>
    <submittedName>
        <fullName evidence="2">Uncharacterized protein</fullName>
    </submittedName>
</protein>
<evidence type="ECO:0000313" key="2">
    <source>
        <dbReference type="EMBL" id="CAG9316255.1"/>
    </source>
</evidence>
<name>A0AAU9IX41_9CILI</name>
<evidence type="ECO:0000256" key="1">
    <source>
        <dbReference type="SAM" id="MobiDB-lite"/>
    </source>
</evidence>
<comment type="caution">
    <text evidence="2">The sequence shown here is derived from an EMBL/GenBank/DDBJ whole genome shotgun (WGS) entry which is preliminary data.</text>
</comment>
<sequence length="304" mass="35856">MNQAEFSTVCHPLSDFFENSNRMNNSLKDSKIAGLFKIYNSMNHQFKLIGRPELTERMLRRIMMSESISRDFQIKPLYVNLSGIIDELMMSEIEIALWAIYLENIVWKKFDTFSEQVLLFSAYKAKLYLNGNSIKPIKVYLMAKIDGFQKNFKQWHQQYEDKFDIELKEINSKFNYLKKFKGAEIDYGTLSYNYYVDVILLSAIPYAERKGKEILKIKEDSSEDNDKTHKNSKLIKKAKKENPIKHPQEPRKIIKIEKSDKAVAFNNTIREEKHDPEIEKIERFCDGLLQNDDLNPDDFLNSFK</sequence>
<evidence type="ECO:0000313" key="3">
    <source>
        <dbReference type="Proteomes" id="UP001162131"/>
    </source>
</evidence>
<dbReference type="EMBL" id="CAJZBQ010000015">
    <property type="protein sequence ID" value="CAG9316255.1"/>
    <property type="molecule type" value="Genomic_DNA"/>
</dbReference>
<keyword evidence="3" id="KW-1185">Reference proteome</keyword>